<keyword evidence="7" id="KW-0325">Glycoprotein</keyword>
<comment type="subcellular location">
    <subcellularLocation>
        <location evidence="2">Cytoplasm</location>
    </subcellularLocation>
</comment>
<dbReference type="InterPro" id="IPR050587">
    <property type="entry name" value="GNT1/Glycosyltrans_8"/>
</dbReference>
<dbReference type="EMBL" id="FJUX01000004">
    <property type="protein sequence ID" value="CZS90173.1"/>
    <property type="molecule type" value="Genomic_DNA"/>
</dbReference>
<sequence length="678" mass="75689">MASDEEDVYATLLLNDFYLPGALVLAHSLRDAGTTKKLAILVTTDSVSADAVVQLQKQFDFIVPVERVVNQYPANLHLMNRTDLHSTFTKITLWKQLQFRRIVYMDSDMVALRAPDELFDLPQPFSAAPDIGWPDIFNSGLMVLNPNMGDYFALLAMAERGISFDGADQGLLNMHFKNNFNRLSFTYNVTPSAHYQYLPAFQHFQSSISVAHFIGSEKPWTQGRETHRGSTPYDQMVGRWWSVYDRHYKESSVESSREGSSSIVQYHTKGEFRPVVPIVSSGQEYQPEEIEGERSKPKPEEQLLDTTPKVLIEVHEAYVPPVQTNSEKEKEPEPVPEPQVQYFAWDASKAPPPTDSRPEASNFPSTHYDMSSDPTPFKAPERYPDPPKNMYYEVPKTPTYQKPTPIFPWEKDAPKASRVFLEDNISVVTAGLTSKDGASQKGVDEGNKTPTTVSPTTPSISISPVDPWQTYARGNAWDDVPEIERYIGNLQKNRKGNIQVLQGYGSGIEQVSSPGARRHSIRLTDFPSEYDRPSLPVTPAPIRRPTFWGEERDKEGDLPTAEGVPSQEDWDPLAQLEQLARRQSDVLASKLGGDQSPPREIPLRPLPYGSEGVVSPTYVAQAPPSGTSGSEETPRTKIEEPSFHGPGALFDKDDRFSSKGSTQAPLGPSEGERDALDN</sequence>
<feature type="region of interest" description="Disordered" evidence="14">
    <location>
        <begin position="435"/>
        <end position="467"/>
    </location>
</feature>
<dbReference type="Pfam" id="PF01501">
    <property type="entry name" value="Glyco_transf_8"/>
    <property type="match status" value="1"/>
</dbReference>
<keyword evidence="8" id="KW-0464">Manganese</keyword>
<dbReference type="SUPFAM" id="SSF53448">
    <property type="entry name" value="Nucleotide-diphospho-sugar transferases"/>
    <property type="match status" value="1"/>
</dbReference>
<dbReference type="GO" id="GO:0005978">
    <property type="term" value="P:glycogen biosynthetic process"/>
    <property type="evidence" value="ECO:0007669"/>
    <property type="project" value="UniProtKB-KW"/>
</dbReference>
<comment type="cofactor">
    <cofactor evidence="1">
        <name>Mn(2+)</name>
        <dbReference type="ChEBI" id="CHEBI:29035"/>
    </cofactor>
</comment>
<accession>A0A1E1JWH7</accession>
<feature type="region of interest" description="Disordered" evidence="14">
    <location>
        <begin position="277"/>
        <end position="301"/>
    </location>
</feature>
<protein>
    <recommendedName>
        <fullName evidence="10">glycogenin glucosyltransferase</fullName>
        <ecNumber evidence="10">2.4.1.186</ecNumber>
    </recommendedName>
</protein>
<evidence type="ECO:0000256" key="12">
    <source>
        <dbReference type="ARBA" id="ARBA00052293"/>
    </source>
</evidence>
<feature type="compositionally biased region" description="Polar residues" evidence="14">
    <location>
        <begin position="362"/>
        <end position="374"/>
    </location>
</feature>
<dbReference type="InterPro" id="IPR002495">
    <property type="entry name" value="Glyco_trans_8"/>
</dbReference>
<name>A0A1E1JWH7_9HELO</name>
<feature type="compositionally biased region" description="Basic and acidic residues" evidence="14">
    <location>
        <begin position="292"/>
        <end position="301"/>
    </location>
</feature>
<dbReference type="AlphaFoldDB" id="A0A1E1JWH7"/>
<dbReference type="CDD" id="cd02537">
    <property type="entry name" value="GT8_Glycogenin"/>
    <property type="match status" value="1"/>
</dbReference>
<feature type="compositionally biased region" description="Low complexity" evidence="14">
    <location>
        <begin position="449"/>
        <end position="465"/>
    </location>
</feature>
<evidence type="ECO:0000256" key="6">
    <source>
        <dbReference type="ARBA" id="ARBA00023056"/>
    </source>
</evidence>
<reference evidence="16" key="1">
    <citation type="submission" date="2016-03" db="EMBL/GenBank/DDBJ databases">
        <authorList>
            <person name="Guldener U."/>
        </authorList>
    </citation>
    <scope>NUCLEOTIDE SEQUENCE [LARGE SCALE GENOMIC DNA]</scope>
    <source>
        <strain evidence="16">04CH-RAC-A.6.1</strain>
    </source>
</reference>
<keyword evidence="4" id="KW-0808">Transferase</keyword>
<keyword evidence="3" id="KW-0963">Cytoplasm</keyword>
<evidence type="ECO:0000256" key="8">
    <source>
        <dbReference type="ARBA" id="ARBA00023211"/>
    </source>
</evidence>
<evidence type="ECO:0000313" key="16">
    <source>
        <dbReference type="Proteomes" id="UP000178912"/>
    </source>
</evidence>
<keyword evidence="16" id="KW-1185">Reference proteome</keyword>
<comment type="function">
    <text evidence="13">Self-glucosylating initiator of glycogen synthesis. It catalyzes the formation of a short alpha (1,4)-glucosyl chain covalently attached via a glucose 1-O-tyrosyl linkage to internal tyrosine residues and these chains act as primers for the elongation reaction catalyzed by glycogen synthase.</text>
</comment>
<keyword evidence="6" id="KW-0320">Glycogen biosynthesis</keyword>
<evidence type="ECO:0000313" key="15">
    <source>
        <dbReference type="EMBL" id="CZS90173.1"/>
    </source>
</evidence>
<feature type="region of interest" description="Disordered" evidence="14">
    <location>
        <begin position="347"/>
        <end position="396"/>
    </location>
</feature>
<comment type="similarity">
    <text evidence="9">Belongs to the glycosyltransferase 8 family. Glycogenin subfamily.</text>
</comment>
<dbReference type="EC" id="2.4.1.186" evidence="10"/>
<dbReference type="Gene3D" id="3.90.550.10">
    <property type="entry name" value="Spore Coat Polysaccharide Biosynthesis Protein SpsA, Chain A"/>
    <property type="match status" value="1"/>
</dbReference>
<keyword evidence="5" id="KW-0479">Metal-binding</keyword>
<dbReference type="PANTHER" id="PTHR11183">
    <property type="entry name" value="GLYCOGENIN SUBFAMILY MEMBER"/>
    <property type="match status" value="1"/>
</dbReference>
<evidence type="ECO:0000256" key="1">
    <source>
        <dbReference type="ARBA" id="ARBA00001936"/>
    </source>
</evidence>
<proteinExistence type="inferred from homology"/>
<evidence type="ECO:0000256" key="2">
    <source>
        <dbReference type="ARBA" id="ARBA00004496"/>
    </source>
</evidence>
<evidence type="ECO:0000256" key="13">
    <source>
        <dbReference type="ARBA" id="ARBA00057883"/>
    </source>
</evidence>
<gene>
    <name evidence="15" type="ORF">RAG0_01334</name>
</gene>
<comment type="catalytic activity">
    <reaction evidence="12">
        <text>L-tyrosyl-[glycogenin] + UDP-alpha-D-glucose = alpha-D-glucosyl-L-tyrosyl-[glycogenin] + UDP + H(+)</text>
        <dbReference type="Rhea" id="RHEA:23360"/>
        <dbReference type="Rhea" id="RHEA-COMP:14604"/>
        <dbReference type="Rhea" id="RHEA-COMP:14605"/>
        <dbReference type="ChEBI" id="CHEBI:15378"/>
        <dbReference type="ChEBI" id="CHEBI:46858"/>
        <dbReference type="ChEBI" id="CHEBI:58223"/>
        <dbReference type="ChEBI" id="CHEBI:58885"/>
        <dbReference type="ChEBI" id="CHEBI:140573"/>
        <dbReference type="EC" id="2.4.1.186"/>
    </reaction>
</comment>
<dbReference type="GO" id="GO:0005737">
    <property type="term" value="C:cytoplasm"/>
    <property type="evidence" value="ECO:0007669"/>
    <property type="project" value="UniProtKB-SubCell"/>
</dbReference>
<dbReference type="GO" id="GO:0046872">
    <property type="term" value="F:metal ion binding"/>
    <property type="evidence" value="ECO:0007669"/>
    <property type="project" value="UniProtKB-KW"/>
</dbReference>
<evidence type="ECO:0000256" key="9">
    <source>
        <dbReference type="ARBA" id="ARBA00038162"/>
    </source>
</evidence>
<evidence type="ECO:0000256" key="10">
    <source>
        <dbReference type="ARBA" id="ARBA00038934"/>
    </source>
</evidence>
<dbReference type="GO" id="GO:0008466">
    <property type="term" value="F:glycogenin glucosyltransferase activity"/>
    <property type="evidence" value="ECO:0007669"/>
    <property type="project" value="UniProtKB-EC"/>
</dbReference>
<evidence type="ECO:0000256" key="5">
    <source>
        <dbReference type="ARBA" id="ARBA00022723"/>
    </source>
</evidence>
<evidence type="ECO:0000256" key="14">
    <source>
        <dbReference type="SAM" id="MobiDB-lite"/>
    </source>
</evidence>
<dbReference type="FunFam" id="3.90.550.10:FF:000092">
    <property type="entry name" value="Glycogenin 2"/>
    <property type="match status" value="1"/>
</dbReference>
<organism evidence="15 16">
    <name type="scientific">Rhynchosporium agropyri</name>
    <dbReference type="NCBI Taxonomy" id="914238"/>
    <lineage>
        <taxon>Eukaryota</taxon>
        <taxon>Fungi</taxon>
        <taxon>Dikarya</taxon>
        <taxon>Ascomycota</taxon>
        <taxon>Pezizomycotina</taxon>
        <taxon>Leotiomycetes</taxon>
        <taxon>Helotiales</taxon>
        <taxon>Ploettnerulaceae</taxon>
        <taxon>Rhynchosporium</taxon>
    </lineage>
</organism>
<evidence type="ECO:0000256" key="3">
    <source>
        <dbReference type="ARBA" id="ARBA00022490"/>
    </source>
</evidence>
<evidence type="ECO:0000256" key="4">
    <source>
        <dbReference type="ARBA" id="ARBA00022679"/>
    </source>
</evidence>
<dbReference type="Proteomes" id="UP000178912">
    <property type="component" value="Unassembled WGS sequence"/>
</dbReference>
<feature type="compositionally biased region" description="Basic and acidic residues" evidence="14">
    <location>
        <begin position="632"/>
        <end position="642"/>
    </location>
</feature>
<evidence type="ECO:0000256" key="7">
    <source>
        <dbReference type="ARBA" id="ARBA00023180"/>
    </source>
</evidence>
<feature type="region of interest" description="Disordered" evidence="14">
    <location>
        <begin position="523"/>
        <end position="678"/>
    </location>
</feature>
<dbReference type="InterPro" id="IPR029044">
    <property type="entry name" value="Nucleotide-diphossugar_trans"/>
</dbReference>
<comment type="catalytic activity">
    <reaction evidence="11">
        <text>[1,4-alpha-D-glucosyl](n)-L-tyrosyl-[glycogenin] + UDP-alpha-D-glucose = [1,4-alpha-D-glucosyl](n+1)-L-tyrosyl-[glycogenin] + UDP + H(+)</text>
        <dbReference type="Rhea" id="RHEA:56560"/>
        <dbReference type="Rhea" id="RHEA-COMP:14606"/>
        <dbReference type="Rhea" id="RHEA-COMP:14607"/>
        <dbReference type="ChEBI" id="CHEBI:15378"/>
        <dbReference type="ChEBI" id="CHEBI:58223"/>
        <dbReference type="ChEBI" id="CHEBI:58885"/>
        <dbReference type="ChEBI" id="CHEBI:140574"/>
        <dbReference type="EC" id="2.4.1.186"/>
    </reaction>
</comment>
<dbReference type="OrthoDB" id="2014201at2759"/>
<evidence type="ECO:0000256" key="11">
    <source>
        <dbReference type="ARBA" id="ARBA00050886"/>
    </source>
</evidence>